<sequence>MQDFIDMYKESYQIKQQIKLDTALIDGDIEIIENGYKLNACKDADVLEILGKIKLYTIVEDDRIFKPTTDFMETIVTAWVYKTMSTALEVLEMDLLLEKFLIKKEYDPITSYAVLKVLEANPTLTGADSSMVDHYLTIELTSELLNQMEDKKEEVN</sequence>
<dbReference type="RefSeq" id="WP_138152749.1">
    <property type="nucleotide sequence ID" value="NZ_VANU01000004.1"/>
</dbReference>
<name>A0A5R8XZQ5_9BACT</name>
<keyword evidence="2" id="KW-1185">Reference proteome</keyword>
<organism evidence="1 2">
    <name type="scientific">Arcobacter arenosus</name>
    <dbReference type="NCBI Taxonomy" id="2576037"/>
    <lineage>
        <taxon>Bacteria</taxon>
        <taxon>Pseudomonadati</taxon>
        <taxon>Campylobacterota</taxon>
        <taxon>Epsilonproteobacteria</taxon>
        <taxon>Campylobacterales</taxon>
        <taxon>Arcobacteraceae</taxon>
        <taxon>Arcobacter</taxon>
    </lineage>
</organism>
<gene>
    <name evidence="1" type="ORF">FDK22_09795</name>
</gene>
<dbReference type="AlphaFoldDB" id="A0A5R8XZQ5"/>
<proteinExistence type="predicted"/>
<reference evidence="1 2" key="1">
    <citation type="submission" date="2019-05" db="EMBL/GenBank/DDBJ databases">
        <title>Arcobacter sp. nov., isolated from sea sediment.</title>
        <authorList>
            <person name="Kim W."/>
        </authorList>
    </citation>
    <scope>NUCLEOTIDE SEQUENCE [LARGE SCALE GENOMIC DNA]</scope>
    <source>
        <strain evidence="1 2">CAU 1517</strain>
    </source>
</reference>
<dbReference type="Proteomes" id="UP000308901">
    <property type="component" value="Unassembled WGS sequence"/>
</dbReference>
<dbReference type="OrthoDB" id="9835310at2"/>
<evidence type="ECO:0000313" key="1">
    <source>
        <dbReference type="EMBL" id="TLP37604.1"/>
    </source>
</evidence>
<evidence type="ECO:0000313" key="2">
    <source>
        <dbReference type="Proteomes" id="UP000308901"/>
    </source>
</evidence>
<accession>A0A5R8XZQ5</accession>
<protein>
    <submittedName>
        <fullName evidence="1">Uncharacterized protein</fullName>
    </submittedName>
</protein>
<dbReference type="EMBL" id="VANU01000004">
    <property type="protein sequence ID" value="TLP37604.1"/>
    <property type="molecule type" value="Genomic_DNA"/>
</dbReference>
<comment type="caution">
    <text evidence="1">The sequence shown here is derived from an EMBL/GenBank/DDBJ whole genome shotgun (WGS) entry which is preliminary data.</text>
</comment>